<dbReference type="SUPFAM" id="SSF52799">
    <property type="entry name" value="(Phosphotyrosine protein) phosphatases II"/>
    <property type="match status" value="1"/>
</dbReference>
<evidence type="ECO:0000313" key="3">
    <source>
        <dbReference type="Proteomes" id="UP000005239"/>
    </source>
</evidence>
<dbReference type="InterPro" id="IPR000242">
    <property type="entry name" value="PTP_cat"/>
</dbReference>
<dbReference type="PROSITE" id="PS50055">
    <property type="entry name" value="TYR_PHOSPHATASE_PTP"/>
    <property type="match status" value="1"/>
</dbReference>
<gene>
    <name evidence="2" type="primary">WBGene00283087</name>
</gene>
<accession>A0A8R1V551</accession>
<name>A0A2A6CHB6_PRIPA</name>
<dbReference type="CDD" id="cd00047">
    <property type="entry name" value="PTPc"/>
    <property type="match status" value="1"/>
</dbReference>
<reference evidence="3" key="1">
    <citation type="journal article" date="2008" name="Nat. Genet.">
        <title>The Pristionchus pacificus genome provides a unique perspective on nematode lifestyle and parasitism.</title>
        <authorList>
            <person name="Dieterich C."/>
            <person name="Clifton S.W."/>
            <person name="Schuster L.N."/>
            <person name="Chinwalla A."/>
            <person name="Delehaunty K."/>
            <person name="Dinkelacker I."/>
            <person name="Fulton L."/>
            <person name="Fulton R."/>
            <person name="Godfrey J."/>
            <person name="Minx P."/>
            <person name="Mitreva M."/>
            <person name="Roeseler W."/>
            <person name="Tian H."/>
            <person name="Witte H."/>
            <person name="Yang S.P."/>
            <person name="Wilson R.K."/>
            <person name="Sommer R.J."/>
        </authorList>
    </citation>
    <scope>NUCLEOTIDE SEQUENCE [LARGE SCALE GENOMIC DNA]</scope>
    <source>
        <strain evidence="3">PS312</strain>
    </source>
</reference>
<reference evidence="2" key="2">
    <citation type="submission" date="2022-06" db="UniProtKB">
        <authorList>
            <consortium name="EnsemblMetazoa"/>
        </authorList>
    </citation>
    <scope>IDENTIFICATION</scope>
    <source>
        <strain evidence="2">PS312</strain>
    </source>
</reference>
<dbReference type="PANTHER" id="PTHR46163">
    <property type="entry name" value="TYROSINE-PROTEIN PHOSPHATASE-RELATED"/>
    <property type="match status" value="1"/>
</dbReference>
<organism evidence="2 3">
    <name type="scientific">Pristionchus pacificus</name>
    <name type="common">Parasitic nematode worm</name>
    <dbReference type="NCBI Taxonomy" id="54126"/>
    <lineage>
        <taxon>Eukaryota</taxon>
        <taxon>Metazoa</taxon>
        <taxon>Ecdysozoa</taxon>
        <taxon>Nematoda</taxon>
        <taxon>Chromadorea</taxon>
        <taxon>Rhabditida</taxon>
        <taxon>Rhabditina</taxon>
        <taxon>Diplogasteromorpha</taxon>
        <taxon>Diplogasteroidea</taxon>
        <taxon>Neodiplogasteridae</taxon>
        <taxon>Pristionchus</taxon>
    </lineage>
</organism>
<dbReference type="Gene3D" id="3.90.190.10">
    <property type="entry name" value="Protein tyrosine phosphatase superfamily"/>
    <property type="match status" value="1"/>
</dbReference>
<dbReference type="OrthoDB" id="6058203at2759"/>
<dbReference type="InterPro" id="IPR003595">
    <property type="entry name" value="Tyr_Pase_cat"/>
</dbReference>
<dbReference type="SMART" id="SM00404">
    <property type="entry name" value="PTPc_motif"/>
    <property type="match status" value="1"/>
</dbReference>
<proteinExistence type="predicted"/>
<dbReference type="Proteomes" id="UP000005239">
    <property type="component" value="Unassembled WGS sequence"/>
</dbReference>
<dbReference type="Pfam" id="PF00102">
    <property type="entry name" value="Y_phosphatase"/>
    <property type="match status" value="1"/>
</dbReference>
<feature type="compositionally biased region" description="Polar residues" evidence="1">
    <location>
        <begin position="41"/>
        <end position="50"/>
    </location>
</feature>
<dbReference type="AlphaFoldDB" id="A0A2A6CHB6"/>
<feature type="region of interest" description="Disordered" evidence="1">
    <location>
        <begin position="28"/>
        <end position="78"/>
    </location>
</feature>
<dbReference type="PROSITE" id="PS50056">
    <property type="entry name" value="TYR_PHOSPHATASE_2"/>
    <property type="match status" value="1"/>
</dbReference>
<dbReference type="InterPro" id="IPR000387">
    <property type="entry name" value="Tyr_Pase_dom"/>
</dbReference>
<keyword evidence="3" id="KW-1185">Reference proteome</keyword>
<accession>A0A2A6CHB6</accession>
<sequence length="413" mass="47068">MDNNGQRSAYYIDNDPRYVARRGALSMYVSLPPQRPDERAPSQSQNQEPTRAQPEPARAPAAQPVPERAPAPAVVAERPPTKEEAARMQSWAKKLHGLSCKKLSKEFEKENKRYLPPGLTTVACKTGRNLYKWRNAEVLCIDQTRVVLKKRGSDVDFIHANWMGSPAPGAVKYICTQAPFKETQEDFWHMCYTERASLVLMLCDFTEGSSGYVETEKCFRYFPQRPNETMKVGAYTVTARERLAQPVVADAVFRAIEIKCKDQPPVVLQHCLFRGWPESCAPVETDRVMQLWRWVKTHHAGRPVVVHSSTGSGRAATFCTIDYAIHRIAGDKHTKMIDVVKDLRRQRHAAIRSDVQFLYLHLLVLDAMVMEKAAKPYSASKFVAEYKKYTQNHTARCILRVLPKPVEESSWYL</sequence>
<dbReference type="GO" id="GO:0004725">
    <property type="term" value="F:protein tyrosine phosphatase activity"/>
    <property type="evidence" value="ECO:0007669"/>
    <property type="project" value="InterPro"/>
</dbReference>
<evidence type="ECO:0000256" key="1">
    <source>
        <dbReference type="SAM" id="MobiDB-lite"/>
    </source>
</evidence>
<dbReference type="PRINTS" id="PR00700">
    <property type="entry name" value="PRTYPHPHTASE"/>
</dbReference>
<dbReference type="PANTHER" id="PTHR46163:SF10">
    <property type="entry name" value="PROTEIN-TYROSINE PHOSPHATASE-RELATED"/>
    <property type="match status" value="1"/>
</dbReference>
<protein>
    <submittedName>
        <fullName evidence="2">Tyrosine phosphatase</fullName>
    </submittedName>
</protein>
<dbReference type="SMART" id="SM00194">
    <property type="entry name" value="PTPc"/>
    <property type="match status" value="1"/>
</dbReference>
<dbReference type="EnsemblMetazoa" id="PPA44718.1">
    <property type="protein sequence ID" value="PPA44718.1"/>
    <property type="gene ID" value="WBGene00283087"/>
</dbReference>
<dbReference type="InterPro" id="IPR029021">
    <property type="entry name" value="Prot-tyrosine_phosphatase-like"/>
</dbReference>
<feature type="compositionally biased region" description="Low complexity" evidence="1">
    <location>
        <begin position="52"/>
        <end position="78"/>
    </location>
</feature>
<evidence type="ECO:0000313" key="2">
    <source>
        <dbReference type="EnsemblMetazoa" id="PPA44718.1"/>
    </source>
</evidence>
<dbReference type="InterPro" id="IPR052782">
    <property type="entry name" value="Oocyte-zygote_transition_reg"/>
</dbReference>